<dbReference type="CDD" id="cd14668">
    <property type="entry name" value="mlta_B"/>
    <property type="match status" value="1"/>
</dbReference>
<dbReference type="PANTHER" id="PTHR30124">
    <property type="entry name" value="MEMBRANE-BOUND LYTIC MUREIN TRANSGLYCOSYLASE A"/>
    <property type="match status" value="1"/>
</dbReference>
<dbReference type="RefSeq" id="WP_152826781.1">
    <property type="nucleotide sequence ID" value="NZ_WHUT02000007.1"/>
</dbReference>
<dbReference type="Pfam" id="PF03562">
    <property type="entry name" value="MltA"/>
    <property type="match status" value="1"/>
</dbReference>
<dbReference type="InterPro" id="IPR010611">
    <property type="entry name" value="3D_dom"/>
</dbReference>
<keyword evidence="9" id="KW-1185">Reference proteome</keyword>
<evidence type="ECO:0000256" key="6">
    <source>
        <dbReference type="SAM" id="SignalP"/>
    </source>
</evidence>
<gene>
    <name evidence="8" type="ORF">GEU84_013145</name>
</gene>
<evidence type="ECO:0000313" key="8">
    <source>
        <dbReference type="EMBL" id="NUB45338.1"/>
    </source>
</evidence>
<evidence type="ECO:0000259" key="7">
    <source>
        <dbReference type="SMART" id="SM00925"/>
    </source>
</evidence>
<feature type="signal peptide" evidence="6">
    <location>
        <begin position="1"/>
        <end position="22"/>
    </location>
</feature>
<sequence length="342" mass="37216">MRAALRALALCAVTAIGGGAAAEEVLHFEELDGWAQDDHRAALLVFRETCDLLKAPEWGPLCKFAQDVPATPDAARGFFELFFRPVLIGTPPALFTGYYEPELAGSPVRTPRFAYPLYAKPPEMREGMVWRSRAEIESGILRGRGLEVAWLDDPVEAYFLMVQGSGRIVMPDGSTLRLGYGGKNGHPYRSIGQELIRRGTHRLQDVSAQSIKAWVRGNPAAGAALLNHNPSYVFFRKLPDLPPEKGPIGAMGRSITGMRSVAIDPKFTPLGAPVWVEKDGRDPLRRLFIAQDTGGAIKGAQRADIFYGTGLKAGNQAGTVKDGGRMLVLFPIDRAYAMLPDG</sequence>
<evidence type="ECO:0000313" key="9">
    <source>
        <dbReference type="Proteomes" id="UP000484076"/>
    </source>
</evidence>
<feature type="domain" description="Lytic transglycosylase MltA" evidence="7">
    <location>
        <begin position="102"/>
        <end position="236"/>
    </location>
</feature>
<dbReference type="GO" id="GO:0071555">
    <property type="term" value="P:cell wall organization"/>
    <property type="evidence" value="ECO:0007669"/>
    <property type="project" value="UniProtKB-KW"/>
</dbReference>
<comment type="catalytic activity">
    <reaction evidence="1">
        <text>Exolytic cleavage of the (1-&gt;4)-beta-glycosidic linkage between N-acetylmuramic acid (MurNAc) and N-acetylglucosamine (GlcNAc) residues in peptidoglycan, from either the reducing or the non-reducing ends of the peptidoglycan chains, with concomitant formation of a 1,6-anhydrobond in the MurNAc residue.</text>
        <dbReference type="EC" id="4.2.2.n1"/>
    </reaction>
</comment>
<keyword evidence="6" id="KW-0732">Signal</keyword>
<dbReference type="Gene3D" id="2.40.40.10">
    <property type="entry name" value="RlpA-like domain"/>
    <property type="match status" value="2"/>
</dbReference>
<dbReference type="PIRSF" id="PIRSF019422">
    <property type="entry name" value="MltA"/>
    <property type="match status" value="1"/>
</dbReference>
<name>A0A8X8H497_9RHOB</name>
<dbReference type="InterPro" id="IPR005300">
    <property type="entry name" value="MltA_B"/>
</dbReference>
<dbReference type="SUPFAM" id="SSF50685">
    <property type="entry name" value="Barwin-like endoglucanases"/>
    <property type="match status" value="1"/>
</dbReference>
<dbReference type="EMBL" id="WHUT02000007">
    <property type="protein sequence ID" value="NUB45338.1"/>
    <property type="molecule type" value="Genomic_DNA"/>
</dbReference>
<dbReference type="InterPro" id="IPR026044">
    <property type="entry name" value="MltA"/>
</dbReference>
<dbReference type="SMART" id="SM00925">
    <property type="entry name" value="MltA"/>
    <property type="match status" value="1"/>
</dbReference>
<dbReference type="PANTHER" id="PTHR30124:SF0">
    <property type="entry name" value="MEMBRANE-BOUND LYTIC MUREIN TRANSGLYCOSYLASE A"/>
    <property type="match status" value="1"/>
</dbReference>
<evidence type="ECO:0000256" key="3">
    <source>
        <dbReference type="ARBA" id="ARBA00023239"/>
    </source>
</evidence>
<evidence type="ECO:0000256" key="2">
    <source>
        <dbReference type="ARBA" id="ARBA00012587"/>
    </source>
</evidence>
<keyword evidence="3" id="KW-0456">Lyase</keyword>
<dbReference type="GO" id="GO:0009253">
    <property type="term" value="P:peptidoglycan catabolic process"/>
    <property type="evidence" value="ECO:0007669"/>
    <property type="project" value="TreeGrafter"/>
</dbReference>
<dbReference type="GO" id="GO:0019867">
    <property type="term" value="C:outer membrane"/>
    <property type="evidence" value="ECO:0007669"/>
    <property type="project" value="InterPro"/>
</dbReference>
<dbReference type="AlphaFoldDB" id="A0A8X8H497"/>
<dbReference type="Proteomes" id="UP000484076">
    <property type="component" value="Unassembled WGS sequence"/>
</dbReference>
<comment type="caution">
    <text evidence="8">The sequence shown here is derived from an EMBL/GenBank/DDBJ whole genome shotgun (WGS) entry which is preliminary data.</text>
</comment>
<accession>A0A8X8H497</accession>
<evidence type="ECO:0000256" key="5">
    <source>
        <dbReference type="ARBA" id="ARBA00030918"/>
    </source>
</evidence>
<dbReference type="EC" id="4.2.2.n1" evidence="2"/>
<protein>
    <recommendedName>
        <fullName evidence="2">peptidoglycan lytic exotransglycosylase</fullName>
        <ecNumber evidence="2">4.2.2.n1</ecNumber>
    </recommendedName>
    <alternativeName>
        <fullName evidence="5">Murein hydrolase A</fullName>
    </alternativeName>
</protein>
<reference evidence="8" key="1">
    <citation type="submission" date="2020-05" db="EMBL/GenBank/DDBJ databases">
        <title>Fertoebacter nigrum gen. nov., sp. nov., a new member of the family Rhodobacteraceae.</title>
        <authorList>
            <person name="Szuroczki S."/>
            <person name="Abbaszade G."/>
            <person name="Buni D."/>
            <person name="Schumann P."/>
            <person name="Toth E."/>
        </authorList>
    </citation>
    <scope>NUCLEOTIDE SEQUENCE</scope>
    <source>
        <strain evidence="8">RG-N-1a</strain>
    </source>
</reference>
<keyword evidence="4" id="KW-0961">Cell wall biogenesis/degradation</keyword>
<dbReference type="CDD" id="cd14485">
    <property type="entry name" value="mltA_like_LT_A"/>
    <property type="match status" value="1"/>
</dbReference>
<dbReference type="Pfam" id="PF06725">
    <property type="entry name" value="3D"/>
    <property type="match status" value="1"/>
</dbReference>
<organism evidence="8 9">
    <name type="scientific">Fertoeibacter niger</name>
    <dbReference type="NCBI Taxonomy" id="2656921"/>
    <lineage>
        <taxon>Bacteria</taxon>
        <taxon>Pseudomonadati</taxon>
        <taxon>Pseudomonadota</taxon>
        <taxon>Alphaproteobacteria</taxon>
        <taxon>Rhodobacterales</taxon>
        <taxon>Paracoccaceae</taxon>
        <taxon>Fertoeibacter</taxon>
    </lineage>
</organism>
<evidence type="ECO:0000256" key="1">
    <source>
        <dbReference type="ARBA" id="ARBA00001420"/>
    </source>
</evidence>
<dbReference type="Gene3D" id="2.40.240.50">
    <property type="entry name" value="Barwin-like endoglucanases"/>
    <property type="match status" value="2"/>
</dbReference>
<proteinExistence type="predicted"/>
<dbReference type="GO" id="GO:0009254">
    <property type="term" value="P:peptidoglycan turnover"/>
    <property type="evidence" value="ECO:0007669"/>
    <property type="project" value="InterPro"/>
</dbReference>
<dbReference type="GO" id="GO:0004553">
    <property type="term" value="F:hydrolase activity, hydrolyzing O-glycosyl compounds"/>
    <property type="evidence" value="ECO:0007669"/>
    <property type="project" value="InterPro"/>
</dbReference>
<evidence type="ECO:0000256" key="4">
    <source>
        <dbReference type="ARBA" id="ARBA00023316"/>
    </source>
</evidence>
<dbReference type="InterPro" id="IPR036908">
    <property type="entry name" value="RlpA-like_sf"/>
</dbReference>
<feature type="chain" id="PRO_5036466350" description="peptidoglycan lytic exotransglycosylase" evidence="6">
    <location>
        <begin position="23"/>
        <end position="342"/>
    </location>
</feature>
<dbReference type="GO" id="GO:0008933">
    <property type="term" value="F:peptidoglycan lytic transglycosylase activity"/>
    <property type="evidence" value="ECO:0007669"/>
    <property type="project" value="TreeGrafter"/>
</dbReference>